<reference evidence="6" key="1">
    <citation type="submission" date="2019-08" db="EMBL/GenBank/DDBJ databases">
        <title>The improved chromosome-level genome for the pearl oyster Pinctada fucata martensii using PacBio sequencing and Hi-C.</title>
        <authorList>
            <person name="Zheng Z."/>
        </authorList>
    </citation>
    <scope>NUCLEOTIDE SEQUENCE</scope>
    <source>
        <strain evidence="6">ZZ-2019</strain>
        <tissue evidence="6">Adductor muscle</tissue>
    </source>
</reference>
<evidence type="ECO:0000256" key="1">
    <source>
        <dbReference type="ARBA" id="ARBA00004123"/>
    </source>
</evidence>
<dbReference type="GO" id="GO:0043565">
    <property type="term" value="F:sequence-specific DNA binding"/>
    <property type="evidence" value="ECO:0007669"/>
    <property type="project" value="InterPro"/>
</dbReference>
<dbReference type="Pfam" id="PF00447">
    <property type="entry name" value="HSF_DNA-bind"/>
    <property type="match status" value="1"/>
</dbReference>
<accession>A0AA88YIZ1</accession>
<name>A0AA88YIZ1_PINIB</name>
<gene>
    <name evidence="6" type="ORF">FSP39_018068</name>
</gene>
<dbReference type="GO" id="GO:0005634">
    <property type="term" value="C:nucleus"/>
    <property type="evidence" value="ECO:0007669"/>
    <property type="project" value="UniProtKB-SubCell"/>
</dbReference>
<keyword evidence="3" id="KW-0238">DNA-binding</keyword>
<feature type="domain" description="HSF-type DNA-binding" evidence="5">
    <location>
        <begin position="24"/>
        <end position="114"/>
    </location>
</feature>
<dbReference type="AlphaFoldDB" id="A0AA88YIZ1"/>
<dbReference type="PANTHER" id="PTHR10015:SF465">
    <property type="entry name" value="HSF-TYPE DNA-BINDING DOMAIN-CONTAINING PROTEIN"/>
    <property type="match status" value="1"/>
</dbReference>
<dbReference type="PANTHER" id="PTHR10015">
    <property type="entry name" value="HEAT SHOCK TRANSCRIPTION FACTOR"/>
    <property type="match status" value="1"/>
</dbReference>
<comment type="subcellular location">
    <subcellularLocation>
        <location evidence="1">Nucleus</location>
    </subcellularLocation>
</comment>
<dbReference type="SUPFAM" id="SSF46785">
    <property type="entry name" value="Winged helix' DNA-binding domain"/>
    <property type="match status" value="1"/>
</dbReference>
<comment type="similarity">
    <text evidence="2">Belongs to the HSF family.</text>
</comment>
<organism evidence="6 7">
    <name type="scientific">Pinctada imbricata</name>
    <name type="common">Atlantic pearl-oyster</name>
    <name type="synonym">Pinctada martensii</name>
    <dbReference type="NCBI Taxonomy" id="66713"/>
    <lineage>
        <taxon>Eukaryota</taxon>
        <taxon>Metazoa</taxon>
        <taxon>Spiralia</taxon>
        <taxon>Lophotrochozoa</taxon>
        <taxon>Mollusca</taxon>
        <taxon>Bivalvia</taxon>
        <taxon>Autobranchia</taxon>
        <taxon>Pteriomorphia</taxon>
        <taxon>Pterioida</taxon>
        <taxon>Pterioidea</taxon>
        <taxon>Pteriidae</taxon>
        <taxon>Pinctada</taxon>
    </lineage>
</organism>
<sequence>MSLFDRSSKRTGRLRLSMDPKDRFPEKLYDVANDGYLVSWNGPGTAVCANEEEFEENVMDCYPGFVQISSFANFRRLFREYGFDWSFDSEQNVFEFSHCCFVYGKRDLLENIQTRRKSFSKPVRQASEFQKRVVELASMDIDDEKEGKTRRYLTRTRTGSTKPRKYYSARFTEESLHNSKEDSSSPGVQIHDSFSDCDSDNAHDYGSHKVCKLDSADFNHRATDIMKMLIKNEFTFDDFSAWASLNPHYFTDLQEAAYLPRNMIPCGSCSCCAAYQTTGSSGYDVTINSEFSSPYFDEDSS</sequence>
<dbReference type="Proteomes" id="UP001186944">
    <property type="component" value="Unassembled WGS sequence"/>
</dbReference>
<dbReference type="EMBL" id="VSWD01000006">
    <property type="protein sequence ID" value="KAK3100314.1"/>
    <property type="molecule type" value="Genomic_DNA"/>
</dbReference>
<dbReference type="InterPro" id="IPR036390">
    <property type="entry name" value="WH_DNA-bd_sf"/>
</dbReference>
<dbReference type="InterPro" id="IPR036388">
    <property type="entry name" value="WH-like_DNA-bd_sf"/>
</dbReference>
<keyword evidence="4" id="KW-0539">Nucleus</keyword>
<dbReference type="GO" id="GO:0003700">
    <property type="term" value="F:DNA-binding transcription factor activity"/>
    <property type="evidence" value="ECO:0007669"/>
    <property type="project" value="InterPro"/>
</dbReference>
<evidence type="ECO:0000256" key="4">
    <source>
        <dbReference type="ARBA" id="ARBA00023242"/>
    </source>
</evidence>
<evidence type="ECO:0000256" key="3">
    <source>
        <dbReference type="ARBA" id="ARBA00023125"/>
    </source>
</evidence>
<proteinExistence type="inferred from homology"/>
<dbReference type="InterPro" id="IPR000232">
    <property type="entry name" value="HSF_DNA-bd"/>
</dbReference>
<evidence type="ECO:0000313" key="7">
    <source>
        <dbReference type="Proteomes" id="UP001186944"/>
    </source>
</evidence>
<evidence type="ECO:0000313" key="6">
    <source>
        <dbReference type="EMBL" id="KAK3100314.1"/>
    </source>
</evidence>
<dbReference type="Gene3D" id="1.10.10.10">
    <property type="entry name" value="Winged helix-like DNA-binding domain superfamily/Winged helix DNA-binding domain"/>
    <property type="match status" value="1"/>
</dbReference>
<comment type="caution">
    <text evidence="6">The sequence shown here is derived from an EMBL/GenBank/DDBJ whole genome shotgun (WGS) entry which is preliminary data.</text>
</comment>
<evidence type="ECO:0000256" key="2">
    <source>
        <dbReference type="ARBA" id="ARBA00006403"/>
    </source>
</evidence>
<evidence type="ECO:0000259" key="5">
    <source>
        <dbReference type="Pfam" id="PF00447"/>
    </source>
</evidence>
<protein>
    <recommendedName>
        <fullName evidence="5">HSF-type DNA-binding domain-containing protein</fullName>
    </recommendedName>
</protein>
<keyword evidence="7" id="KW-1185">Reference proteome</keyword>